<feature type="transmembrane region" description="Helical" evidence="16">
    <location>
        <begin position="199"/>
        <end position="220"/>
    </location>
</feature>
<evidence type="ECO:0000259" key="17">
    <source>
        <dbReference type="PROSITE" id="PS51203"/>
    </source>
</evidence>
<feature type="transmembrane region" description="Helical" evidence="16">
    <location>
        <begin position="261"/>
        <end position="281"/>
    </location>
</feature>
<protein>
    <recommendedName>
        <fullName evidence="4 16">Very-long-chain (3R)-3-hydroxyacyl-CoA dehydratase</fullName>
        <ecNumber evidence="4 16">4.2.1.134</ecNumber>
    </recommendedName>
</protein>
<comment type="pathway">
    <text evidence="2 16">Lipid metabolism; fatty acid biosynthesis.</text>
</comment>
<dbReference type="OrthoDB" id="2157530at2759"/>
<dbReference type="InterPro" id="IPR007052">
    <property type="entry name" value="CS_dom"/>
</dbReference>
<comment type="similarity">
    <text evidence="3 16">Belongs to the very long-chain fatty acids dehydratase HACD family.</text>
</comment>
<keyword evidence="13 16" id="KW-0275">Fatty acid biosynthesis</keyword>
<evidence type="ECO:0000256" key="10">
    <source>
        <dbReference type="ARBA" id="ARBA00023054"/>
    </source>
</evidence>
<evidence type="ECO:0000256" key="15">
    <source>
        <dbReference type="ARBA" id="ARBA00025733"/>
    </source>
</evidence>
<dbReference type="AlphaFoldDB" id="A0A0K2SVQ9"/>
<feature type="transmembrane region" description="Helical" evidence="16">
    <location>
        <begin position="335"/>
        <end position="358"/>
    </location>
</feature>
<comment type="subcellular location">
    <subcellularLocation>
        <location evidence="1 16">Endoplasmic reticulum membrane</location>
        <topology evidence="1 16">Multi-pass membrane protein</topology>
    </subcellularLocation>
</comment>
<evidence type="ECO:0000313" key="18">
    <source>
        <dbReference type="EMBL" id="CDW17824.1"/>
    </source>
</evidence>
<evidence type="ECO:0000256" key="3">
    <source>
        <dbReference type="ARBA" id="ARBA00007811"/>
    </source>
</evidence>
<evidence type="ECO:0000256" key="6">
    <source>
        <dbReference type="ARBA" id="ARBA00022692"/>
    </source>
</evidence>
<dbReference type="GO" id="GO:0030497">
    <property type="term" value="P:fatty acid elongation"/>
    <property type="evidence" value="ECO:0007669"/>
    <property type="project" value="TreeGrafter"/>
</dbReference>
<dbReference type="EMBL" id="HACA01000463">
    <property type="protein sequence ID" value="CDW17824.1"/>
    <property type="molecule type" value="Transcribed_RNA"/>
</dbReference>
<sequence>MHPNVYWAQTAKDVFLKVAIIDIQREPDICIEDEEIEFCAIGSTGTQGIQRYDFVIEFFLPIDASTSSFVIREREIMISLPKKETDWWPRLLHEPKKLPWLKVDFEKWKSEDLSSTDDDNPKDEIKKRLSDQVSSEDFLRSKYPDVYKDLQKHELSYVSESNRKIYLFFYNLFMFCTYLYIFSVLNIRYARLGNDFIPHAFKSVGSVLKMISLLMFLEVLHPIFGYTKTSSLNAFLTIGSRNFILFFLIDGEPRIQDKPVIFYTFTIYCLIELTKYPYYLLRTYDIQQGFIAWIRYTLWIPLYPATFICEGVIVLRNIPYFEETKKFTVSLPNSYNFAFHFPSVLRIYLLFVFFPTLYASMQAMYQQRCKKLNVKQYKKNKKGFFT</sequence>
<keyword evidence="9 16" id="KW-1133">Transmembrane helix</keyword>
<dbReference type="InterPro" id="IPR008978">
    <property type="entry name" value="HSP20-like_chaperone"/>
</dbReference>
<evidence type="ECO:0000256" key="13">
    <source>
        <dbReference type="ARBA" id="ARBA00023160"/>
    </source>
</evidence>
<keyword evidence="8 16" id="KW-0276">Fatty acid metabolism</keyword>
<dbReference type="FunFam" id="2.60.40.790:FF:000013">
    <property type="entry name" value="Very-long-chain (3R)-3-hydroxyacyl-CoA dehydratase"/>
    <property type="match status" value="1"/>
</dbReference>
<evidence type="ECO:0000256" key="14">
    <source>
        <dbReference type="ARBA" id="ARBA00023239"/>
    </source>
</evidence>
<evidence type="ECO:0000256" key="12">
    <source>
        <dbReference type="ARBA" id="ARBA00023136"/>
    </source>
</evidence>
<dbReference type="SUPFAM" id="SSF49764">
    <property type="entry name" value="HSP20-like chaperones"/>
    <property type="match status" value="1"/>
</dbReference>
<evidence type="ECO:0000256" key="1">
    <source>
        <dbReference type="ARBA" id="ARBA00004477"/>
    </source>
</evidence>
<comment type="catalytic activity">
    <reaction evidence="16">
        <text>a very-long-chain (3R)-3-hydroxyacyl-CoA = a very-long-chain (2E)-enoyl-CoA + H2O</text>
        <dbReference type="Rhea" id="RHEA:45812"/>
        <dbReference type="ChEBI" id="CHEBI:15377"/>
        <dbReference type="ChEBI" id="CHEBI:83728"/>
        <dbReference type="ChEBI" id="CHEBI:85440"/>
        <dbReference type="EC" id="4.2.1.134"/>
    </reaction>
</comment>
<evidence type="ECO:0000256" key="4">
    <source>
        <dbReference type="ARBA" id="ARBA00013122"/>
    </source>
</evidence>
<name>A0A0K2SVQ9_LEPSM</name>
<feature type="domain" description="CS" evidence="17">
    <location>
        <begin position="1"/>
        <end position="92"/>
    </location>
</feature>
<comment type="function">
    <text evidence="16">Catalyzes the third of the four reactions of the long-chain fatty acids elongation cycle. This endoplasmic reticulum-bound enzymatic process, allows the addition of two carbons to the chain of long- and very long-chain fatty acids/VLCFAs per cycle. This enzyme catalyzes the dehydration of the 3-hydroxyacyl-CoA intermediate into trans-2,3-enoyl-CoA, within each cycle of fatty acid elongation. Thereby, it participates to the production of VLCFAs of different chain lengths that are involved in multiple biological processes as precursors of membrane lipids and lipid mediators.</text>
</comment>
<evidence type="ECO:0000256" key="5">
    <source>
        <dbReference type="ARBA" id="ARBA00022516"/>
    </source>
</evidence>
<dbReference type="GO" id="GO:0005789">
    <property type="term" value="C:endoplasmic reticulum membrane"/>
    <property type="evidence" value="ECO:0007669"/>
    <property type="project" value="UniProtKB-SubCell"/>
</dbReference>
<keyword evidence="11 16" id="KW-0443">Lipid metabolism</keyword>
<dbReference type="PROSITE" id="PS51203">
    <property type="entry name" value="CS"/>
    <property type="match status" value="1"/>
</dbReference>
<feature type="transmembrane region" description="Helical" evidence="16">
    <location>
        <begin position="293"/>
        <end position="315"/>
    </location>
</feature>
<keyword evidence="14 16" id="KW-0456">Lyase</keyword>
<evidence type="ECO:0000256" key="16">
    <source>
        <dbReference type="RuleBase" id="RU363109"/>
    </source>
</evidence>
<comment type="similarity">
    <text evidence="15">Belongs to the p23/wos2 family.</text>
</comment>
<keyword evidence="5 16" id="KW-0444">Lipid biosynthesis</keyword>
<keyword evidence="7 16" id="KW-0256">Endoplasmic reticulum</keyword>
<dbReference type="Pfam" id="PF04387">
    <property type="entry name" value="PTPLA"/>
    <property type="match status" value="1"/>
</dbReference>
<dbReference type="GO" id="GO:0030148">
    <property type="term" value="P:sphingolipid biosynthetic process"/>
    <property type="evidence" value="ECO:0007669"/>
    <property type="project" value="TreeGrafter"/>
</dbReference>
<dbReference type="EC" id="4.2.1.134" evidence="4 16"/>
<dbReference type="Gene3D" id="2.60.40.790">
    <property type="match status" value="1"/>
</dbReference>
<proteinExistence type="inferred from homology"/>
<feature type="transmembrane region" description="Helical" evidence="16">
    <location>
        <begin position="165"/>
        <end position="187"/>
    </location>
</feature>
<dbReference type="GO" id="GO:0042761">
    <property type="term" value="P:very long-chain fatty acid biosynthetic process"/>
    <property type="evidence" value="ECO:0007669"/>
    <property type="project" value="TreeGrafter"/>
</dbReference>
<dbReference type="UniPathway" id="UPA00094"/>
<evidence type="ECO:0000256" key="7">
    <source>
        <dbReference type="ARBA" id="ARBA00022824"/>
    </source>
</evidence>
<evidence type="ECO:0000256" key="11">
    <source>
        <dbReference type="ARBA" id="ARBA00023098"/>
    </source>
</evidence>
<organism evidence="18">
    <name type="scientific">Lepeophtheirus salmonis</name>
    <name type="common">Salmon louse</name>
    <name type="synonym">Caligus salmonis</name>
    <dbReference type="NCBI Taxonomy" id="72036"/>
    <lineage>
        <taxon>Eukaryota</taxon>
        <taxon>Metazoa</taxon>
        <taxon>Ecdysozoa</taxon>
        <taxon>Arthropoda</taxon>
        <taxon>Crustacea</taxon>
        <taxon>Multicrustacea</taxon>
        <taxon>Hexanauplia</taxon>
        <taxon>Copepoda</taxon>
        <taxon>Siphonostomatoida</taxon>
        <taxon>Caligidae</taxon>
        <taxon>Lepeophtheirus</taxon>
    </lineage>
</organism>
<dbReference type="PANTHER" id="PTHR11035:SF35">
    <property type="entry name" value="VERY-LONG-CHAIN (3R)-3-HYDROXYACYL-COA DEHYDRATASE"/>
    <property type="match status" value="1"/>
</dbReference>
<keyword evidence="10" id="KW-0175">Coiled coil</keyword>
<keyword evidence="6 16" id="KW-0812">Transmembrane</keyword>
<dbReference type="GO" id="GO:0102158">
    <property type="term" value="F:very-long-chain (3R)-3-hydroxyacyl-CoA dehydratase activity"/>
    <property type="evidence" value="ECO:0007669"/>
    <property type="project" value="UniProtKB-EC"/>
</dbReference>
<evidence type="ECO:0000256" key="9">
    <source>
        <dbReference type="ARBA" id="ARBA00022989"/>
    </source>
</evidence>
<keyword evidence="12 16" id="KW-0472">Membrane</keyword>
<feature type="transmembrane region" description="Helical" evidence="16">
    <location>
        <begin position="232"/>
        <end position="249"/>
    </location>
</feature>
<reference evidence="18" key="1">
    <citation type="submission" date="2014-05" db="EMBL/GenBank/DDBJ databases">
        <authorList>
            <person name="Chronopoulou M."/>
        </authorList>
    </citation>
    <scope>NUCLEOTIDE SEQUENCE</scope>
    <source>
        <tissue evidence="18">Whole organism</tissue>
    </source>
</reference>
<evidence type="ECO:0000256" key="8">
    <source>
        <dbReference type="ARBA" id="ARBA00022832"/>
    </source>
</evidence>
<dbReference type="CDD" id="cd06465">
    <property type="entry name" value="p23_hB-ind1_like"/>
    <property type="match status" value="1"/>
</dbReference>
<evidence type="ECO:0000256" key="2">
    <source>
        <dbReference type="ARBA" id="ARBA00005194"/>
    </source>
</evidence>
<dbReference type="InterPro" id="IPR007482">
    <property type="entry name" value="Tyr_Pase-like_PTPLA"/>
</dbReference>
<accession>A0A0K2SVQ9</accession>
<dbReference type="PANTHER" id="PTHR11035">
    <property type="entry name" value="VERY-LONG-CHAIN (3R)-3-HYDROXYACYL-COA DEHYDRATASE"/>
    <property type="match status" value="1"/>
</dbReference>